<dbReference type="InterPro" id="IPR016181">
    <property type="entry name" value="Acyl_CoA_acyltransferase"/>
</dbReference>
<feature type="repeat" description="TPR" evidence="1">
    <location>
        <begin position="257"/>
        <end position="290"/>
    </location>
</feature>
<dbReference type="RefSeq" id="WP_341981579.1">
    <property type="nucleotide sequence ID" value="NZ_JBBYAF010000008.1"/>
</dbReference>
<sequence length="347" mass="40486">MEICNGDIEIRPLKEDDKYILAKWLSDPEVLQYYEGRDCPFTIEMVEEKFFVQSDEAFRYMFLFEGKEIGYVQYYPIEEEERSKYGYNHSNEEIYGTDQFIGEPDYWNRGVGTMLINALQKYLIGTLGVDRLVMDPMVWNERAIRCYEKCGYRKIKILPNNELHEGVWHDSWLVEYSPKQSRHGTIEERIKEGVKLREEGDIQASIDLFKNLIQDSPDNGRVQYQCAWSHDTLGKELEAIPYYKKALQLGLNEGELQGAYLGLGSTYRTLGKYENAKQVLRKGIERFPANNALKLFYSMTLHNLNEHSDAMEILLTLLAETSGDATIQSYRKAIMFYAGQLDKIWDQ</sequence>
<dbReference type="InterPro" id="IPR000182">
    <property type="entry name" value="GNAT_dom"/>
</dbReference>
<evidence type="ECO:0000259" key="2">
    <source>
        <dbReference type="PROSITE" id="PS51186"/>
    </source>
</evidence>
<gene>
    <name evidence="3" type="ORF">AAEO50_06135</name>
</gene>
<dbReference type="Gene3D" id="1.25.40.10">
    <property type="entry name" value="Tetratricopeptide repeat domain"/>
    <property type="match status" value="1"/>
</dbReference>
<dbReference type="Pfam" id="PF13523">
    <property type="entry name" value="Acetyltransf_8"/>
    <property type="match status" value="1"/>
</dbReference>
<dbReference type="Pfam" id="PF12688">
    <property type="entry name" value="TPR_5"/>
    <property type="match status" value="1"/>
</dbReference>
<dbReference type="InterPro" id="IPR019734">
    <property type="entry name" value="TPR_rpt"/>
</dbReference>
<dbReference type="EMBL" id="JBBYAF010000008">
    <property type="protein sequence ID" value="MEL3971859.1"/>
    <property type="molecule type" value="Genomic_DNA"/>
</dbReference>
<dbReference type="PANTHER" id="PTHR43415">
    <property type="entry name" value="SPERMIDINE N(1)-ACETYLTRANSFERASE"/>
    <property type="match status" value="1"/>
</dbReference>
<evidence type="ECO:0000256" key="1">
    <source>
        <dbReference type="PROSITE-ProRule" id="PRU00339"/>
    </source>
</evidence>
<dbReference type="SUPFAM" id="SSF55729">
    <property type="entry name" value="Acyl-CoA N-acyltransferases (Nat)"/>
    <property type="match status" value="1"/>
</dbReference>
<dbReference type="SUPFAM" id="SSF48452">
    <property type="entry name" value="TPR-like"/>
    <property type="match status" value="1"/>
</dbReference>
<accession>A0ABU9K6Z2</accession>
<evidence type="ECO:0000313" key="3">
    <source>
        <dbReference type="EMBL" id="MEL3971859.1"/>
    </source>
</evidence>
<comment type="caution">
    <text evidence="3">The sequence shown here is derived from an EMBL/GenBank/DDBJ whole genome shotgun (WGS) entry which is preliminary data.</text>
</comment>
<reference evidence="3 4" key="1">
    <citation type="submission" date="2024-04" db="EMBL/GenBank/DDBJ databases">
        <title>Bacillus oryzaecorticis sp. nov., a moderately halophilic bacterium isolated from rice husks.</title>
        <authorList>
            <person name="Zhu H.-S."/>
        </authorList>
    </citation>
    <scope>NUCLEOTIDE SEQUENCE [LARGE SCALE GENOMIC DNA]</scope>
    <source>
        <strain evidence="3 4">ZC255</strain>
    </source>
</reference>
<dbReference type="Proteomes" id="UP001389717">
    <property type="component" value="Unassembled WGS sequence"/>
</dbReference>
<dbReference type="Gene3D" id="3.40.630.30">
    <property type="match status" value="1"/>
</dbReference>
<dbReference type="PANTHER" id="PTHR43415:SF3">
    <property type="entry name" value="GNAT-FAMILY ACETYLTRANSFERASE"/>
    <property type="match status" value="1"/>
</dbReference>
<organism evidence="3 4">
    <name type="scientific">Rossellomorea oryzaecorticis</name>
    <dbReference type="NCBI Taxonomy" id="1396505"/>
    <lineage>
        <taxon>Bacteria</taxon>
        <taxon>Bacillati</taxon>
        <taxon>Bacillota</taxon>
        <taxon>Bacilli</taxon>
        <taxon>Bacillales</taxon>
        <taxon>Bacillaceae</taxon>
        <taxon>Rossellomorea</taxon>
    </lineage>
</organism>
<dbReference type="SMART" id="SM00028">
    <property type="entry name" value="TPR"/>
    <property type="match status" value="2"/>
</dbReference>
<feature type="domain" description="N-acetyltransferase" evidence="2">
    <location>
        <begin position="8"/>
        <end position="174"/>
    </location>
</feature>
<protein>
    <submittedName>
        <fullName evidence="3">Tetratricopeptide repeat protein</fullName>
    </submittedName>
</protein>
<dbReference type="InterPro" id="IPR041656">
    <property type="entry name" value="TPR_5"/>
</dbReference>
<proteinExistence type="predicted"/>
<dbReference type="PROSITE" id="PS51186">
    <property type="entry name" value="GNAT"/>
    <property type="match status" value="1"/>
</dbReference>
<dbReference type="PROSITE" id="PS50005">
    <property type="entry name" value="TPR"/>
    <property type="match status" value="1"/>
</dbReference>
<keyword evidence="4" id="KW-1185">Reference proteome</keyword>
<name>A0ABU9K6Z2_9BACI</name>
<keyword evidence="1" id="KW-0802">TPR repeat</keyword>
<evidence type="ECO:0000313" key="4">
    <source>
        <dbReference type="Proteomes" id="UP001389717"/>
    </source>
</evidence>
<dbReference type="InterPro" id="IPR011990">
    <property type="entry name" value="TPR-like_helical_dom_sf"/>
</dbReference>